<dbReference type="GO" id="GO:0016706">
    <property type="term" value="F:2-oxoglutarate-dependent dioxygenase activity"/>
    <property type="evidence" value="ECO:0007669"/>
    <property type="project" value="UniProtKB-ARBA"/>
</dbReference>
<comment type="caution">
    <text evidence="1">The sequence shown here is derived from an EMBL/GenBank/DDBJ whole genome shotgun (WGS) entry which is preliminary data.</text>
</comment>
<dbReference type="Proteomes" id="UP000247569">
    <property type="component" value="Unassembled WGS sequence"/>
</dbReference>
<keyword evidence="1" id="KW-0223">Dioxygenase</keyword>
<accession>A0A318JTI2</accession>
<dbReference type="Pfam" id="PF05721">
    <property type="entry name" value="PhyH"/>
    <property type="match status" value="1"/>
</dbReference>
<evidence type="ECO:0000313" key="2">
    <source>
        <dbReference type="Proteomes" id="UP000247569"/>
    </source>
</evidence>
<organism evidence="1 2">
    <name type="scientific">Nocardia tenerifensis</name>
    <dbReference type="NCBI Taxonomy" id="228006"/>
    <lineage>
        <taxon>Bacteria</taxon>
        <taxon>Bacillati</taxon>
        <taxon>Actinomycetota</taxon>
        <taxon>Actinomycetes</taxon>
        <taxon>Mycobacteriales</taxon>
        <taxon>Nocardiaceae</taxon>
        <taxon>Nocardia</taxon>
    </lineage>
</organism>
<sequence>MITNQVNTSDTAQWSGDDQEWWDWYMTLANNPPIDADTAEPAPAKPNTRAASDREVFTALDDPYELPSAATAFYRRNGYVRLPKVIPAQVIAALAARADQLLFDAHGTARPGRFLALEQLWRRDSLMLMVALSRRIGDIAAQLMGVDAVRLYHDNLLSKEPHCGRTPWHRDRDHYPLASTAVCTSWIPLHDVPAGMGPLACLPRAAVTAELLSIPVTVQDRSYDDRVAAELRSRGVAPDARPFEVGDVSFHAADTFHTAGVNRTTAPRRVLSSTYYEDGTRVIDQPTMLSGSWPDFLPGVEPGALASSHLNPVVGTAR</sequence>
<dbReference type="PANTHER" id="PTHR20883:SF49">
    <property type="entry name" value="PHYTANOYL-COA DIOXYGENASE"/>
    <property type="match status" value="1"/>
</dbReference>
<dbReference type="EMBL" id="QJKF01000021">
    <property type="protein sequence ID" value="PXX55539.1"/>
    <property type="molecule type" value="Genomic_DNA"/>
</dbReference>
<dbReference type="SUPFAM" id="SSF51197">
    <property type="entry name" value="Clavaminate synthase-like"/>
    <property type="match status" value="1"/>
</dbReference>
<dbReference type="AlphaFoldDB" id="A0A318JTI2"/>
<gene>
    <name evidence="1" type="ORF">DFR70_1214</name>
</gene>
<keyword evidence="1" id="KW-0560">Oxidoreductase</keyword>
<proteinExistence type="predicted"/>
<name>A0A318JTI2_9NOCA</name>
<evidence type="ECO:0000313" key="1">
    <source>
        <dbReference type="EMBL" id="PXX55539.1"/>
    </source>
</evidence>
<keyword evidence="2" id="KW-1185">Reference proteome</keyword>
<dbReference type="InterPro" id="IPR008775">
    <property type="entry name" value="Phytyl_CoA_dOase-like"/>
</dbReference>
<dbReference type="Gene3D" id="2.60.120.620">
    <property type="entry name" value="q2cbj1_9rhob like domain"/>
    <property type="match status" value="1"/>
</dbReference>
<dbReference type="PANTHER" id="PTHR20883">
    <property type="entry name" value="PHYTANOYL-COA DIOXYGENASE DOMAIN CONTAINING 1"/>
    <property type="match status" value="1"/>
</dbReference>
<reference evidence="1 2" key="1">
    <citation type="submission" date="2018-05" db="EMBL/GenBank/DDBJ databases">
        <title>Genomic Encyclopedia of Type Strains, Phase IV (KMG-IV): sequencing the most valuable type-strain genomes for metagenomic binning, comparative biology and taxonomic classification.</title>
        <authorList>
            <person name="Goeker M."/>
        </authorList>
    </citation>
    <scope>NUCLEOTIDE SEQUENCE [LARGE SCALE GENOMIC DNA]</scope>
    <source>
        <strain evidence="1 2">DSM 44704</strain>
    </source>
</reference>
<protein>
    <submittedName>
        <fullName evidence="1">Ectoine hydroxylase-related dioxygenase (Phytanoyl-CoA dioxygenase family)</fullName>
    </submittedName>
</protein>
<dbReference type="GO" id="GO:0005506">
    <property type="term" value="F:iron ion binding"/>
    <property type="evidence" value="ECO:0007669"/>
    <property type="project" value="UniProtKB-ARBA"/>
</dbReference>